<dbReference type="Proteomes" id="UP000479043">
    <property type="component" value="Unassembled WGS sequence"/>
</dbReference>
<reference evidence="2 3" key="1">
    <citation type="submission" date="2020-01" db="EMBL/GenBank/DDBJ databases">
        <authorList>
            <person name="Chen S."/>
        </authorList>
    </citation>
    <scope>NUCLEOTIDE SEQUENCE [LARGE SCALE GENOMIC DNA]</scope>
    <source>
        <strain evidence="2 3">GS-10</strain>
    </source>
</reference>
<accession>A0A6L8LL82</accession>
<evidence type="ECO:0000259" key="1">
    <source>
        <dbReference type="PROSITE" id="PS50056"/>
    </source>
</evidence>
<protein>
    <submittedName>
        <fullName evidence="2">Protein phosphatase</fullName>
    </submittedName>
</protein>
<comment type="caution">
    <text evidence="2">The sequence shown here is derived from an EMBL/GenBank/DDBJ whole genome shotgun (WGS) entry which is preliminary data.</text>
</comment>
<organism evidence="2 3">
    <name type="scientific">Thalassovita mangrovi</name>
    <dbReference type="NCBI Taxonomy" id="2692236"/>
    <lineage>
        <taxon>Bacteria</taxon>
        <taxon>Pseudomonadati</taxon>
        <taxon>Pseudomonadota</taxon>
        <taxon>Alphaproteobacteria</taxon>
        <taxon>Rhodobacterales</taxon>
        <taxon>Roseobacteraceae</taxon>
        <taxon>Thalassovita</taxon>
    </lineage>
</organism>
<gene>
    <name evidence="2" type="ORF">GR167_15890</name>
</gene>
<dbReference type="PROSITE" id="PS00383">
    <property type="entry name" value="TYR_PHOSPHATASE_1"/>
    <property type="match status" value="1"/>
</dbReference>
<dbReference type="Gene3D" id="3.90.190.10">
    <property type="entry name" value="Protein tyrosine phosphatase superfamily"/>
    <property type="match status" value="1"/>
</dbReference>
<dbReference type="EMBL" id="WWEN01000007">
    <property type="protein sequence ID" value="MYM56801.1"/>
    <property type="molecule type" value="Genomic_DNA"/>
</dbReference>
<evidence type="ECO:0000313" key="2">
    <source>
        <dbReference type="EMBL" id="MYM56801.1"/>
    </source>
</evidence>
<name>A0A6L8LL82_9RHOB</name>
<keyword evidence="3" id="KW-1185">Reference proteome</keyword>
<evidence type="ECO:0000313" key="3">
    <source>
        <dbReference type="Proteomes" id="UP000479043"/>
    </source>
</evidence>
<dbReference type="SUPFAM" id="SSF52799">
    <property type="entry name" value="(Phosphotyrosine protein) phosphatases II"/>
    <property type="match status" value="1"/>
</dbReference>
<dbReference type="RefSeq" id="WP_160974705.1">
    <property type="nucleotide sequence ID" value="NZ_WWEN01000007.1"/>
</dbReference>
<proteinExistence type="predicted"/>
<sequence length="164" mass="17192">MSDLVLNALTVGDGILALCPMPGRGGGYADDLELLREWAPSLVITLASQAELVAEGAERLGPDLIESGARWAHLPVVDFGTPDRAFEDLWPGISRAARAALSGGGRVVVHCKGGCGRSGMVALRLMIEAGEAPRPALLRLRAARRCAVETQAQLDWAVTPTPSG</sequence>
<dbReference type="Pfam" id="PF22785">
    <property type="entry name" value="Tc-R-P"/>
    <property type="match status" value="1"/>
</dbReference>
<dbReference type="AlphaFoldDB" id="A0A6L8LL82"/>
<feature type="domain" description="Tyrosine specific protein phosphatases" evidence="1">
    <location>
        <begin position="87"/>
        <end position="155"/>
    </location>
</feature>
<dbReference type="InterPro" id="IPR016130">
    <property type="entry name" value="Tyr_Pase_AS"/>
</dbReference>
<dbReference type="PROSITE" id="PS50056">
    <property type="entry name" value="TYR_PHOSPHATASE_2"/>
    <property type="match status" value="1"/>
</dbReference>
<dbReference type="InterPro" id="IPR029021">
    <property type="entry name" value="Prot-tyrosine_phosphatase-like"/>
</dbReference>
<dbReference type="InterPro" id="IPR000387">
    <property type="entry name" value="Tyr_Pase_dom"/>
</dbReference>